<sequence>MAGAAHIAEVMNAVRQRILTLRDMFEPITLAVEIANPAQKHPRAADADAHLVTLFLYRIEPDHTAFLASPKNGMAVRLKVMITAYGGQMDGVLESIGTLEMRILSHIMRLFIEAPDIGPIRVPETLPIGPMAGFVTNGVAVQAQQLSLDMEEVNHIWTTQGDTPFRTSLVYSFNYALVTPLTPSDEGPPVLMTNSSATPDYDPNPAPPLVNMGALAFRVTTLGQPKLLPTTTVLVGGGNIDLALLLVTESPETFDLVIEQLDTATGIWGATAGTPAQIVSFAYEALNPAAVPAGTPVSIPNPAAAAVFKLSVRHPVDPDDYEIGPVTLVVEAAP</sequence>
<reference evidence="2 3" key="1">
    <citation type="submission" date="2016-02" db="EMBL/GenBank/DDBJ databases">
        <title>Complete genome sequence of Halocynthiibacter arcticus PAMC 20958t from arctic marine sediment.</title>
        <authorList>
            <person name="Lee Y.M."/>
            <person name="Baek K."/>
            <person name="Lee H.K."/>
            <person name="Shin S.C."/>
        </authorList>
    </citation>
    <scope>NUCLEOTIDE SEQUENCE [LARGE SCALE GENOMIC DNA]</scope>
    <source>
        <strain evidence="2">PAMC 20958</strain>
    </source>
</reference>
<proteinExistence type="predicted"/>
<dbReference type="InterPro" id="IPR025351">
    <property type="entry name" value="Pvc16_N"/>
</dbReference>
<dbReference type="EMBL" id="CP014327">
    <property type="protein sequence ID" value="AML51927.1"/>
    <property type="molecule type" value="Genomic_DNA"/>
</dbReference>
<accession>A0A126V192</accession>
<dbReference type="Pfam" id="PF14065">
    <property type="entry name" value="Pvc16_N"/>
    <property type="match status" value="1"/>
</dbReference>
<gene>
    <name evidence="2" type="ORF">RC74_12205</name>
</gene>
<dbReference type="AlphaFoldDB" id="A0A126V192"/>
<keyword evidence="3" id="KW-1185">Reference proteome</keyword>
<dbReference type="STRING" id="1579316.RC74_12205"/>
<name>A0A126V192_9RHOB</name>
<evidence type="ECO:0000313" key="2">
    <source>
        <dbReference type="EMBL" id="AML51927.1"/>
    </source>
</evidence>
<organism evidence="2 3">
    <name type="scientific">Falsihalocynthiibacter arcticus</name>
    <dbReference type="NCBI Taxonomy" id="1579316"/>
    <lineage>
        <taxon>Bacteria</taxon>
        <taxon>Pseudomonadati</taxon>
        <taxon>Pseudomonadota</taxon>
        <taxon>Alphaproteobacteria</taxon>
        <taxon>Rhodobacterales</taxon>
        <taxon>Roseobacteraceae</taxon>
        <taxon>Falsihalocynthiibacter</taxon>
    </lineage>
</organism>
<feature type="domain" description="Pvc16 N-terminal" evidence="1">
    <location>
        <begin position="31"/>
        <end position="191"/>
    </location>
</feature>
<protein>
    <recommendedName>
        <fullName evidence="1">Pvc16 N-terminal domain-containing protein</fullName>
    </recommendedName>
</protein>
<evidence type="ECO:0000259" key="1">
    <source>
        <dbReference type="Pfam" id="PF14065"/>
    </source>
</evidence>
<dbReference type="OrthoDB" id="527247at2"/>
<evidence type="ECO:0000313" key="3">
    <source>
        <dbReference type="Proteomes" id="UP000070371"/>
    </source>
</evidence>
<dbReference type="KEGG" id="hat:RC74_12205"/>
<dbReference type="RefSeq" id="WP_039004694.1">
    <property type="nucleotide sequence ID" value="NZ_CP014327.1"/>
</dbReference>
<dbReference type="Proteomes" id="UP000070371">
    <property type="component" value="Chromosome"/>
</dbReference>